<evidence type="ECO:0000313" key="6">
    <source>
        <dbReference type="Proteomes" id="UP001338125"/>
    </source>
</evidence>
<evidence type="ECO:0000256" key="3">
    <source>
        <dbReference type="SAM" id="MobiDB-lite"/>
    </source>
</evidence>
<accession>A0ABR0SQ37</accession>
<gene>
    <name evidence="5" type="ORF">PT974_07268</name>
</gene>
<dbReference type="Pfam" id="PF22939">
    <property type="entry name" value="WHD_GPIID"/>
    <property type="match status" value="1"/>
</dbReference>
<dbReference type="InterPro" id="IPR036236">
    <property type="entry name" value="Znf_C2H2_sf"/>
</dbReference>
<dbReference type="SMART" id="SM00355">
    <property type="entry name" value="ZnF_C2H2"/>
    <property type="match status" value="4"/>
</dbReference>
<dbReference type="Proteomes" id="UP001338125">
    <property type="component" value="Unassembled WGS sequence"/>
</dbReference>
<dbReference type="PANTHER" id="PTHR10039:SF14">
    <property type="entry name" value="NACHT DOMAIN-CONTAINING PROTEIN"/>
    <property type="match status" value="1"/>
</dbReference>
<keyword evidence="2" id="KW-0479">Metal-binding</keyword>
<dbReference type="InterPro" id="IPR056884">
    <property type="entry name" value="NPHP3-like_N"/>
</dbReference>
<proteinExistence type="predicted"/>
<reference evidence="5 6" key="1">
    <citation type="submission" date="2024-01" db="EMBL/GenBank/DDBJ databases">
        <title>Complete genome of Cladobotryum mycophilum ATHUM6906.</title>
        <authorList>
            <person name="Christinaki A.C."/>
            <person name="Myridakis A.I."/>
            <person name="Kouvelis V.N."/>
        </authorList>
    </citation>
    <scope>NUCLEOTIDE SEQUENCE [LARGE SCALE GENOMIC DNA]</scope>
    <source>
        <strain evidence="5 6">ATHUM6906</strain>
    </source>
</reference>
<comment type="caution">
    <text evidence="5">The sequence shown here is derived from an EMBL/GenBank/DDBJ whole genome shotgun (WGS) entry which is preliminary data.</text>
</comment>
<dbReference type="PROSITE" id="PS00028">
    <property type="entry name" value="ZINC_FINGER_C2H2_1"/>
    <property type="match status" value="2"/>
</dbReference>
<dbReference type="InterPro" id="IPR013087">
    <property type="entry name" value="Znf_C2H2_type"/>
</dbReference>
<keyword evidence="2" id="KW-0863">Zinc-finger</keyword>
<evidence type="ECO:0000313" key="5">
    <source>
        <dbReference type="EMBL" id="KAK5993831.1"/>
    </source>
</evidence>
<dbReference type="EMBL" id="JAVFKD010000012">
    <property type="protein sequence ID" value="KAK5993831.1"/>
    <property type="molecule type" value="Genomic_DNA"/>
</dbReference>
<sequence>MPTEIFQAALETFKSRLSDKQNDQFKIATLASVRKQIAQMQRERESHKTTLNFRRFQSFLLACEEFDTVCRSLDLGIPHLSGYIWGPCNWMLFTIKQDAKALECILEWYFKLGQQLPLVVQYTPLIRERPQMRICLAYMYQDLLEFHAVVLRMIGMNVWKKVFVTNWNNHTQSFHSRLRAFESHKKLLDKLLENYQHQHGQDDRRRFNDFILKYQSDRDALRLETEGQDKERKRVQKRDAINWLTSDPGNPEPEIQDHNKFKYLWKQHDTIGRWILKEKKIEEWMINEIPSHSMLWMWKTILTSIIIDYLRGLGFNTSYYYCQESDKRLNENRFLAICKHLLRQMTGYSDDLLPTMEEMQRGRSGSLNDDEVAKTLIEYFCGTNMKQFIVIDGLDELISDDYRNGACDGDRKKLVKFLQATIDKVDEVQPGKVRLLLVSTDLTDMRKLVETEDNVDVYELRLGSTTRDIRQYVTSKLSDLRSDEEIEPDLNEAERIICQNAQGVFLYAVLVIANILRRRDTRTIRYDKTIQGLYEDQDPEDWEFAKDIFSWLACAKRPLKMRELLAINSIVMERDGKTVINYTSGLSKKIKDACGPLVHVVKGNRVEFIHQTASHYILQSRYMDRKAVECDLMLRCLSYLSHPYFRLESSLEARNIALKKKYYAFQDYAVSMWSIHMKSMIETSADLFNDPRHGPSYRTKAINALQLFFQAYGDELTMPRTEPPQEGIEEYTREANMHCESFQQEGFYWILVQVWAHVIKHEKQQDTKARSKVSIKRLGQVLEKNREAIQQLAQGSIQGERPDNFTEYYGERVYKCSLVTCDFFYEGFSNEDALKQHINQHERPFTCPITDCSNGPYGFTNKKDRDKHVRNYHPGASGEPESFPQRHRAPSNNAKFRCTHCESKFTRKVALTAHQNAEHLGQRPFACTMCEKAFVRRHDCRRHEKTVHARNLRRRQRQQ</sequence>
<name>A0ABR0SQ37_9HYPO</name>
<keyword evidence="6" id="KW-1185">Reference proteome</keyword>
<evidence type="ECO:0000256" key="2">
    <source>
        <dbReference type="PROSITE-ProRule" id="PRU00042"/>
    </source>
</evidence>
<feature type="domain" description="C2H2-type" evidence="4">
    <location>
        <begin position="925"/>
        <end position="953"/>
    </location>
</feature>
<dbReference type="PROSITE" id="PS50157">
    <property type="entry name" value="ZINC_FINGER_C2H2_2"/>
    <property type="match status" value="2"/>
</dbReference>
<protein>
    <submittedName>
        <fullName evidence="5">Gastrula zinc finger protein xLCGF3.1</fullName>
    </submittedName>
</protein>
<feature type="region of interest" description="Disordered" evidence="3">
    <location>
        <begin position="863"/>
        <end position="891"/>
    </location>
</feature>
<organism evidence="5 6">
    <name type="scientific">Cladobotryum mycophilum</name>
    <dbReference type="NCBI Taxonomy" id="491253"/>
    <lineage>
        <taxon>Eukaryota</taxon>
        <taxon>Fungi</taxon>
        <taxon>Dikarya</taxon>
        <taxon>Ascomycota</taxon>
        <taxon>Pezizomycotina</taxon>
        <taxon>Sordariomycetes</taxon>
        <taxon>Hypocreomycetidae</taxon>
        <taxon>Hypocreales</taxon>
        <taxon>Hypocreaceae</taxon>
        <taxon>Cladobotryum</taxon>
    </lineage>
</organism>
<evidence type="ECO:0000259" key="4">
    <source>
        <dbReference type="PROSITE" id="PS50157"/>
    </source>
</evidence>
<dbReference type="Gene3D" id="3.30.160.60">
    <property type="entry name" value="Classic Zinc Finger"/>
    <property type="match status" value="2"/>
</dbReference>
<dbReference type="SUPFAM" id="SSF57667">
    <property type="entry name" value="beta-beta-alpha zinc fingers"/>
    <property type="match status" value="1"/>
</dbReference>
<keyword evidence="1" id="KW-0677">Repeat</keyword>
<dbReference type="PANTHER" id="PTHR10039">
    <property type="entry name" value="AMELOGENIN"/>
    <property type="match status" value="1"/>
</dbReference>
<evidence type="ECO:0000256" key="1">
    <source>
        <dbReference type="ARBA" id="ARBA00022737"/>
    </source>
</evidence>
<keyword evidence="2" id="KW-0862">Zinc</keyword>
<dbReference type="InterPro" id="IPR054471">
    <property type="entry name" value="GPIID_WHD"/>
</dbReference>
<feature type="domain" description="C2H2-type" evidence="4">
    <location>
        <begin position="896"/>
        <end position="924"/>
    </location>
</feature>
<dbReference type="Pfam" id="PF24883">
    <property type="entry name" value="NPHP3_N"/>
    <property type="match status" value="1"/>
</dbReference>